<evidence type="ECO:0000256" key="1">
    <source>
        <dbReference type="SAM" id="Coils"/>
    </source>
</evidence>
<evidence type="ECO:0000256" key="2">
    <source>
        <dbReference type="SAM" id="SignalP"/>
    </source>
</evidence>
<organism evidence="3 4">
    <name type="scientific">Leishmania tarentolae</name>
    <name type="common">Sauroleishmania tarentolae</name>
    <dbReference type="NCBI Taxonomy" id="5689"/>
    <lineage>
        <taxon>Eukaryota</taxon>
        <taxon>Discoba</taxon>
        <taxon>Euglenozoa</taxon>
        <taxon>Kinetoplastea</taxon>
        <taxon>Metakinetoplastina</taxon>
        <taxon>Trypanosomatida</taxon>
        <taxon>Trypanosomatidae</taxon>
        <taxon>Leishmaniinae</taxon>
        <taxon>Leishmania</taxon>
        <taxon>lizard Leishmania</taxon>
    </lineage>
</organism>
<keyword evidence="3" id="KW-0687">Ribonucleoprotein</keyword>
<evidence type="ECO:0000313" key="3">
    <source>
        <dbReference type="EMBL" id="GET93547.1"/>
    </source>
</evidence>
<feature type="coiled-coil region" evidence="1">
    <location>
        <begin position="150"/>
        <end position="177"/>
    </location>
</feature>
<keyword evidence="3" id="KW-0689">Ribosomal protein</keyword>
<feature type="signal peptide" evidence="2">
    <location>
        <begin position="1"/>
        <end position="16"/>
    </location>
</feature>
<dbReference type="EMBL" id="BLBS01000057">
    <property type="protein sequence ID" value="GET93547.1"/>
    <property type="molecule type" value="Genomic_DNA"/>
</dbReference>
<keyword evidence="1" id="KW-0175">Coiled coil</keyword>
<evidence type="ECO:0000313" key="4">
    <source>
        <dbReference type="Proteomes" id="UP000419144"/>
    </source>
</evidence>
<sequence length="214" mass="22844">MTEGLALVRLTCAAAALRLLAAVGRVRLRVAARHTRGTEVAHRLTARLATTQQVRVLASRSNHGELVEGQALTAGSDDALASALGEAQGADAHRGDAGHAHIIQNVTHHDGDRGFLALRGEDSLALHHDGDAAQRNRGAVAAALDQALVHDLVEARARALREELVQLNQQLDIGVRRVRVMANHTTLLGDASQIDAHDCHERYATRCTYSPAVS</sequence>
<dbReference type="VEuPathDB" id="TriTrypDB:LtaPh_3646331"/>
<accession>A0A640L183</accession>
<protein>
    <submittedName>
        <fullName evidence="3">60S ribosomal protein L18, putative</fullName>
    </submittedName>
</protein>
<proteinExistence type="predicted"/>
<name>A0A640L183_LEITA</name>
<keyword evidence="4" id="KW-1185">Reference proteome</keyword>
<reference evidence="3" key="1">
    <citation type="submission" date="2019-11" db="EMBL/GenBank/DDBJ databases">
        <title>Leishmania tarentolae CDS.</title>
        <authorList>
            <person name="Goto Y."/>
            <person name="Yamagishi J."/>
        </authorList>
    </citation>
    <scope>NUCLEOTIDE SEQUENCE [LARGE SCALE GENOMIC DNA]</scope>
    <source>
        <strain evidence="3">Parrot Tar II</strain>
    </source>
</reference>
<gene>
    <name evidence="3" type="ORF">LtaPh_3646331</name>
</gene>
<keyword evidence="2" id="KW-0732">Signal</keyword>
<comment type="caution">
    <text evidence="3">The sequence shown here is derived from an EMBL/GenBank/DDBJ whole genome shotgun (WGS) entry which is preliminary data.</text>
</comment>
<dbReference type="Proteomes" id="UP000419144">
    <property type="component" value="Unassembled WGS sequence"/>
</dbReference>
<dbReference type="AlphaFoldDB" id="A0A640L183"/>
<feature type="chain" id="PRO_5024901651" evidence="2">
    <location>
        <begin position="17"/>
        <end position="214"/>
    </location>
</feature>
<dbReference type="GO" id="GO:0005840">
    <property type="term" value="C:ribosome"/>
    <property type="evidence" value="ECO:0007669"/>
    <property type="project" value="UniProtKB-KW"/>
</dbReference>